<accession>A0AC34F2K5</accession>
<reference evidence="2" key="1">
    <citation type="submission" date="2022-11" db="UniProtKB">
        <authorList>
            <consortium name="WormBaseParasite"/>
        </authorList>
    </citation>
    <scope>IDENTIFICATION</scope>
</reference>
<evidence type="ECO:0000313" key="2">
    <source>
        <dbReference type="WBParaSite" id="ES5_v2.g11161.t1"/>
    </source>
</evidence>
<protein>
    <submittedName>
        <fullName evidence="2">Uncharacterized protein</fullName>
    </submittedName>
</protein>
<evidence type="ECO:0000313" key="1">
    <source>
        <dbReference type="Proteomes" id="UP000887579"/>
    </source>
</evidence>
<dbReference type="Proteomes" id="UP000887579">
    <property type="component" value="Unplaced"/>
</dbReference>
<sequence>MSNDVEKKAECVGWDCGAGAIRIANIDTRYRPEPQLITSQMDDRHFLAMTCMRVPQAFHRSTLFNTPAHIIMDAFRCKPTDSKYLFCVKRENDGYLIPSNRRLMKNDPKEEDLKEAGIQIPNQFYTHEDIMTSIIQEISKAFNVRNVLQKEAYLCVPDAAGLDHIRKLRNAFIRVFEKRKAAKANQKPTESLKPSDSPEACEGEEALTASKIFFIQRTAAAIQMYFHRRSGVKVYDHNREQFYREENPIPAAPNQKILPRTVVVIAFGAGHFSSAIYKQETFERYGIRNLFNRSDDALGGEDLCYRLCEHAANHPTMDEAAKTALEIPRLKKFLRNTMDQAKIDLSGFTPAIVDVEANDDRVITLEISREEFETKIAHKEFGKIKKYIEELKEHTEGLIVTDILLVRGSTRTKKVIDLVEENFPTVPIVKCLNTDECIVMGTALKGALRNGIHRTAYAEVEDIAMHDQWVEIDGIKLFLTKKYESVQNSKEHWIELLGDKKLTYNGHEIDTTKKFTWKRDVASDPLIMAKNHIHESMTKGFDERKTSLPS</sequence>
<dbReference type="WBParaSite" id="ES5_v2.g11161.t1">
    <property type="protein sequence ID" value="ES5_v2.g11161.t1"/>
    <property type="gene ID" value="ES5_v2.g11161"/>
</dbReference>
<name>A0AC34F2K5_9BILA</name>
<organism evidence="1 2">
    <name type="scientific">Panagrolaimus sp. ES5</name>
    <dbReference type="NCBI Taxonomy" id="591445"/>
    <lineage>
        <taxon>Eukaryota</taxon>
        <taxon>Metazoa</taxon>
        <taxon>Ecdysozoa</taxon>
        <taxon>Nematoda</taxon>
        <taxon>Chromadorea</taxon>
        <taxon>Rhabditida</taxon>
        <taxon>Tylenchina</taxon>
        <taxon>Panagrolaimomorpha</taxon>
        <taxon>Panagrolaimoidea</taxon>
        <taxon>Panagrolaimidae</taxon>
        <taxon>Panagrolaimus</taxon>
    </lineage>
</organism>
<proteinExistence type="predicted"/>